<dbReference type="EMBL" id="JBHRVV010000001">
    <property type="protein sequence ID" value="MFC3460819.1"/>
    <property type="molecule type" value="Genomic_DNA"/>
</dbReference>
<gene>
    <name evidence="1" type="ORF">ACFOPH_21610</name>
</gene>
<dbReference type="InterPro" id="IPR036034">
    <property type="entry name" value="PDZ_sf"/>
</dbReference>
<keyword evidence="2" id="KW-1185">Reference proteome</keyword>
<dbReference type="Gene3D" id="2.30.42.10">
    <property type="match status" value="1"/>
</dbReference>
<name>A0ABV7PNT4_9BURK</name>
<accession>A0ABV7PNT4</accession>
<dbReference type="InterPro" id="IPR021109">
    <property type="entry name" value="Peptidase_aspartic_dom_sf"/>
</dbReference>
<sequence>MVLGGGAFERTVVDIDFANRKIAFRDPATFKRPDGMHAARLFAAGDNRAIDIDIEGRQARMVFDLGNAWPAVLYPRFWDNPAFLKDRSVSSTLSGGWGGMHSEGLTRLREVRIGGKAFGGVPSPLKGVRTEHERAGTLDGNVGMPLLGRFHLIVNFPHQEVLFGTPVDTTTPFESNTTGLALQRTEGDAKVLHVATASPAEKLGLKPGDVITHLKDARTGKTLPLFDGWNRGPAGRAFHLTLQDGRTAVLQSAAFY</sequence>
<organism evidence="1 2">
    <name type="scientific">Massilia haematophila</name>
    <dbReference type="NCBI Taxonomy" id="457923"/>
    <lineage>
        <taxon>Bacteria</taxon>
        <taxon>Pseudomonadati</taxon>
        <taxon>Pseudomonadota</taxon>
        <taxon>Betaproteobacteria</taxon>
        <taxon>Burkholderiales</taxon>
        <taxon>Oxalobacteraceae</taxon>
        <taxon>Telluria group</taxon>
        <taxon>Massilia</taxon>
    </lineage>
</organism>
<comment type="caution">
    <text evidence="1">The sequence shown here is derived from an EMBL/GenBank/DDBJ whole genome shotgun (WGS) entry which is preliminary data.</text>
</comment>
<proteinExistence type="predicted"/>
<dbReference type="SUPFAM" id="SSF50156">
    <property type="entry name" value="PDZ domain-like"/>
    <property type="match status" value="1"/>
</dbReference>
<dbReference type="Proteomes" id="UP001595665">
    <property type="component" value="Unassembled WGS sequence"/>
</dbReference>
<dbReference type="RefSeq" id="WP_379737195.1">
    <property type="nucleotide sequence ID" value="NZ_JBHRVV010000001.1"/>
</dbReference>
<evidence type="ECO:0000313" key="2">
    <source>
        <dbReference type="Proteomes" id="UP001595665"/>
    </source>
</evidence>
<reference evidence="2" key="1">
    <citation type="journal article" date="2019" name="Int. J. Syst. Evol. Microbiol.">
        <title>The Global Catalogue of Microorganisms (GCM) 10K type strain sequencing project: providing services to taxonomists for standard genome sequencing and annotation.</title>
        <authorList>
            <consortium name="The Broad Institute Genomics Platform"/>
            <consortium name="The Broad Institute Genome Sequencing Center for Infectious Disease"/>
            <person name="Wu L."/>
            <person name="Ma J."/>
        </authorList>
    </citation>
    <scope>NUCLEOTIDE SEQUENCE [LARGE SCALE GENOMIC DNA]</scope>
    <source>
        <strain evidence="2">CCM 7480</strain>
    </source>
</reference>
<evidence type="ECO:0008006" key="3">
    <source>
        <dbReference type="Google" id="ProtNLM"/>
    </source>
</evidence>
<dbReference type="Gene3D" id="2.40.70.10">
    <property type="entry name" value="Acid Proteases"/>
    <property type="match status" value="1"/>
</dbReference>
<evidence type="ECO:0000313" key="1">
    <source>
        <dbReference type="EMBL" id="MFC3460819.1"/>
    </source>
</evidence>
<protein>
    <recommendedName>
        <fullName evidence="3">PDZ domain-containing protein</fullName>
    </recommendedName>
</protein>